<evidence type="ECO:0000256" key="1">
    <source>
        <dbReference type="SAM" id="SignalP"/>
    </source>
</evidence>
<gene>
    <name evidence="2" type="ORF">MSPICULIGERA_LOCUS8404</name>
</gene>
<evidence type="ECO:0000313" key="3">
    <source>
        <dbReference type="Proteomes" id="UP001177023"/>
    </source>
</evidence>
<reference evidence="2" key="1">
    <citation type="submission" date="2023-06" db="EMBL/GenBank/DDBJ databases">
        <authorList>
            <person name="Delattre M."/>
        </authorList>
    </citation>
    <scope>NUCLEOTIDE SEQUENCE</scope>
    <source>
        <strain evidence="2">AF72</strain>
    </source>
</reference>
<dbReference type="PROSITE" id="PS51257">
    <property type="entry name" value="PROKAR_LIPOPROTEIN"/>
    <property type="match status" value="1"/>
</dbReference>
<proteinExistence type="predicted"/>
<feature type="non-terminal residue" evidence="2">
    <location>
        <position position="160"/>
    </location>
</feature>
<dbReference type="Proteomes" id="UP001177023">
    <property type="component" value="Unassembled WGS sequence"/>
</dbReference>
<dbReference type="AlphaFoldDB" id="A0AA36FX00"/>
<keyword evidence="3" id="KW-1185">Reference proteome</keyword>
<comment type="caution">
    <text evidence="2">The sequence shown here is derived from an EMBL/GenBank/DDBJ whole genome shotgun (WGS) entry which is preliminary data.</text>
</comment>
<keyword evidence="1" id="KW-0732">Signal</keyword>
<dbReference type="EMBL" id="CATQJA010002205">
    <property type="protein sequence ID" value="CAJ0569949.1"/>
    <property type="molecule type" value="Genomic_DNA"/>
</dbReference>
<organism evidence="2 3">
    <name type="scientific">Mesorhabditis spiculigera</name>
    <dbReference type="NCBI Taxonomy" id="96644"/>
    <lineage>
        <taxon>Eukaryota</taxon>
        <taxon>Metazoa</taxon>
        <taxon>Ecdysozoa</taxon>
        <taxon>Nematoda</taxon>
        <taxon>Chromadorea</taxon>
        <taxon>Rhabditida</taxon>
        <taxon>Rhabditina</taxon>
        <taxon>Rhabditomorpha</taxon>
        <taxon>Rhabditoidea</taxon>
        <taxon>Rhabditidae</taxon>
        <taxon>Mesorhabditinae</taxon>
        <taxon>Mesorhabditis</taxon>
    </lineage>
</organism>
<evidence type="ECO:0000313" key="2">
    <source>
        <dbReference type="EMBL" id="CAJ0569949.1"/>
    </source>
</evidence>
<name>A0AA36FX00_9BILA</name>
<accession>A0AA36FX00</accession>
<feature type="signal peptide" evidence="1">
    <location>
        <begin position="1"/>
        <end position="17"/>
    </location>
</feature>
<feature type="chain" id="PRO_5041287702" evidence="1">
    <location>
        <begin position="18"/>
        <end position="160"/>
    </location>
</feature>
<sequence>MFRLLSFFGFCLAVVAASCPTVAPDVDLNTNYGPALDGTCFSGSYCRNVNGDDVCFPMSSVCPTFDNVVIDQATVVGYPNASHSCPASTVCLFGSTNGIGYVHLCVTSRPAVATTSAPSTICPGLEAYVVKSAYTGPAFNGICPDAQYCSWEFWGPMAMA</sequence>
<protein>
    <submittedName>
        <fullName evidence="2">Uncharacterized protein</fullName>
    </submittedName>
</protein>